<gene>
    <name evidence="3" type="primary">spmB</name>
    <name evidence="3" type="ordered locus">Curi_c01210</name>
</gene>
<dbReference type="HOGENOM" id="CLU_127717_0_0_9"/>
<protein>
    <submittedName>
        <fullName evidence="3">Spore maturation protein B</fullName>
    </submittedName>
</protein>
<dbReference type="Proteomes" id="UP000006094">
    <property type="component" value="Chromosome"/>
</dbReference>
<feature type="transmembrane region" description="Helical" evidence="1">
    <location>
        <begin position="7"/>
        <end position="26"/>
    </location>
</feature>
<feature type="domain" description="Nucleoside transporter/FeoB GTPase Gate" evidence="2">
    <location>
        <begin position="46"/>
        <end position="148"/>
    </location>
</feature>
<dbReference type="RefSeq" id="WP_014966338.1">
    <property type="nucleotide sequence ID" value="NC_018664.1"/>
</dbReference>
<accession>K0AXQ1</accession>
<organism evidence="3 4">
    <name type="scientific">Gottschalkia acidurici (strain ATCC 7906 / DSM 604 / BCRC 14475 / CIP 104303 / KCTC 5404 / NCIMB 10678 / 9a)</name>
    <name type="common">Clostridium acidurici</name>
    <dbReference type="NCBI Taxonomy" id="1128398"/>
    <lineage>
        <taxon>Bacteria</taxon>
        <taxon>Bacillati</taxon>
        <taxon>Bacillota</taxon>
        <taxon>Tissierellia</taxon>
        <taxon>Tissierellales</taxon>
        <taxon>Gottschalkiaceae</taxon>
        <taxon>Gottschalkia</taxon>
    </lineage>
</organism>
<dbReference type="PANTHER" id="PTHR35793">
    <property type="entry name" value="INNER MEMBRANE PROTEIN YJIG"/>
    <property type="match status" value="1"/>
</dbReference>
<feature type="transmembrane region" description="Helical" evidence="1">
    <location>
        <begin position="153"/>
        <end position="175"/>
    </location>
</feature>
<feature type="transmembrane region" description="Helical" evidence="1">
    <location>
        <begin position="46"/>
        <end position="63"/>
    </location>
</feature>
<dbReference type="Pfam" id="PF07670">
    <property type="entry name" value="Gate"/>
    <property type="match status" value="1"/>
</dbReference>
<dbReference type="STRING" id="1128398.Curi_c01210"/>
<dbReference type="PANTHER" id="PTHR35793:SF2">
    <property type="entry name" value="INNER MEMBRANE PROTEIN YJIG"/>
    <property type="match status" value="1"/>
</dbReference>
<keyword evidence="1" id="KW-0472">Membrane</keyword>
<sequence>MVDIINIASVAIIPIIMSIILIHGYINKVDLYDCFVEGAKEGFKSAIRIIPYLIAIFIAIGLFRKSGSMEILTKILSPLGRLAGIPQETMPLFIIRPISGSASLGVLKDIITTYGPDSFIGRVSSTMMGSAETIIYTMAVYFGAVGIKDSRHTLGAALVSHLAGTIASVVVCSIVF</sequence>
<dbReference type="PATRIC" id="fig|1128398.3.peg.120"/>
<dbReference type="GO" id="GO:0005886">
    <property type="term" value="C:plasma membrane"/>
    <property type="evidence" value="ECO:0007669"/>
    <property type="project" value="TreeGrafter"/>
</dbReference>
<evidence type="ECO:0000259" key="2">
    <source>
        <dbReference type="Pfam" id="PF07670"/>
    </source>
</evidence>
<keyword evidence="1" id="KW-1133">Transmembrane helix</keyword>
<proteinExistence type="predicted"/>
<evidence type="ECO:0000313" key="3">
    <source>
        <dbReference type="EMBL" id="AFS77201.1"/>
    </source>
</evidence>
<evidence type="ECO:0000313" key="4">
    <source>
        <dbReference type="Proteomes" id="UP000006094"/>
    </source>
</evidence>
<dbReference type="KEGG" id="cad:Curi_c01210"/>
<dbReference type="EMBL" id="CP003326">
    <property type="protein sequence ID" value="AFS77201.1"/>
    <property type="molecule type" value="Genomic_DNA"/>
</dbReference>
<dbReference type="InterPro" id="IPR011642">
    <property type="entry name" value="Gate_dom"/>
</dbReference>
<keyword evidence="4" id="KW-1185">Reference proteome</keyword>
<evidence type="ECO:0000256" key="1">
    <source>
        <dbReference type="SAM" id="Phobius"/>
    </source>
</evidence>
<dbReference type="AlphaFoldDB" id="K0AXQ1"/>
<dbReference type="InterPro" id="IPR052549">
    <property type="entry name" value="SpmB"/>
</dbReference>
<name>K0AXQ1_GOTA9</name>
<keyword evidence="1" id="KW-0812">Transmembrane</keyword>
<feature type="transmembrane region" description="Helical" evidence="1">
    <location>
        <begin position="129"/>
        <end position="147"/>
    </location>
</feature>
<reference evidence="3 4" key="1">
    <citation type="journal article" date="2012" name="PLoS ONE">
        <title>The purine-utilizing bacterium Clostridium acidurici 9a: a genome-guided metabolic reconsideration.</title>
        <authorList>
            <person name="Hartwich K."/>
            <person name="Poehlein A."/>
            <person name="Daniel R."/>
        </authorList>
    </citation>
    <scope>NUCLEOTIDE SEQUENCE [LARGE SCALE GENOMIC DNA]</scope>
    <source>
        <strain evidence="4">ATCC 7906 / DSM 604 / BCRC 14475 / CIP 104303 / KCTC 5404 / NCIMB 10678 / 9a</strain>
    </source>
</reference>
<dbReference type="eggNOG" id="COG0700">
    <property type="taxonomic scope" value="Bacteria"/>
</dbReference>
<dbReference type="OrthoDB" id="9805623at2"/>